<dbReference type="PANTHER" id="PTHR10876:SF0">
    <property type="entry name" value="ZINC FINGER PROTEIN ZPR1"/>
    <property type="match status" value="1"/>
</dbReference>
<dbReference type="SMART" id="SM00709">
    <property type="entry name" value="Zpr1"/>
    <property type="match status" value="2"/>
</dbReference>
<dbReference type="Gene3D" id="2.60.120.1040">
    <property type="entry name" value="ZPR1, A/B domain"/>
    <property type="match status" value="2"/>
</dbReference>
<feature type="region of interest" description="Disordered" evidence="5">
    <location>
        <begin position="421"/>
        <end position="442"/>
    </location>
</feature>
<feature type="compositionally biased region" description="Basic and acidic residues" evidence="5">
    <location>
        <begin position="218"/>
        <end position="229"/>
    </location>
</feature>
<dbReference type="FunFam" id="2.20.25.420:FF:000001">
    <property type="entry name" value="Zinc finger protein ZPR1"/>
    <property type="match status" value="1"/>
</dbReference>
<dbReference type="InterPro" id="IPR004457">
    <property type="entry name" value="Znf_ZPR1"/>
</dbReference>
<evidence type="ECO:0000259" key="6">
    <source>
        <dbReference type="SMART" id="SM00709"/>
    </source>
</evidence>
<dbReference type="GO" id="GO:0008270">
    <property type="term" value="F:zinc ion binding"/>
    <property type="evidence" value="ECO:0007669"/>
    <property type="project" value="UniProtKB-KW"/>
</dbReference>
<dbReference type="InterPro" id="IPR042452">
    <property type="entry name" value="ZPR1_Znf1/2"/>
</dbReference>
<keyword evidence="7" id="KW-1185">Reference proteome</keyword>
<reference evidence="8" key="2">
    <citation type="submission" date="2018-12" db="UniProtKB">
        <authorList>
            <consortium name="WormBaseParasite"/>
        </authorList>
    </citation>
    <scope>IDENTIFICATION</scope>
    <source>
        <strain evidence="8">Puerto Rican</strain>
    </source>
</reference>
<proteinExistence type="inferred from homology"/>
<dbReference type="Pfam" id="PF22794">
    <property type="entry name" value="jr-ZPR1"/>
    <property type="match status" value="2"/>
</dbReference>
<organism evidence="7 8">
    <name type="scientific">Schistosoma mansoni</name>
    <name type="common">Blood fluke</name>
    <dbReference type="NCBI Taxonomy" id="6183"/>
    <lineage>
        <taxon>Eukaryota</taxon>
        <taxon>Metazoa</taxon>
        <taxon>Spiralia</taxon>
        <taxon>Lophotrochozoa</taxon>
        <taxon>Platyhelminthes</taxon>
        <taxon>Trematoda</taxon>
        <taxon>Digenea</taxon>
        <taxon>Strigeidida</taxon>
        <taxon>Schistosomatoidea</taxon>
        <taxon>Schistosomatidae</taxon>
        <taxon>Schistosoma</taxon>
    </lineage>
</organism>
<accession>A0A3Q0KMC4</accession>
<dbReference type="STRING" id="6183.A0A3Q0KMC4"/>
<dbReference type="Pfam" id="PF03367">
    <property type="entry name" value="Zn_ribbon_ZPR1"/>
    <property type="match status" value="2"/>
</dbReference>
<keyword evidence="3" id="KW-0863">Zinc-finger</keyword>
<evidence type="ECO:0000313" key="8">
    <source>
        <dbReference type="WBParaSite" id="Smp_134010.1"/>
    </source>
</evidence>
<evidence type="ECO:0000256" key="4">
    <source>
        <dbReference type="ARBA" id="ARBA00022833"/>
    </source>
</evidence>
<evidence type="ECO:0000256" key="2">
    <source>
        <dbReference type="ARBA" id="ARBA00022723"/>
    </source>
</evidence>
<sequence length="442" mass="49098">MIKELSASDDESEPLKIESLCTRCLQNGTTILMLTKISYFKEVVISSFSCPHCGYENRSLMPASQIQDKGQRITLKVNNVKDMNRRVVIPVGSTVSIPEYDSSFPFSDGVVSTIEGIITGFVDNLNSLQPERKESQPDLALKIEKFIEQLRTLIKVDKPFSLVIDDPSGNGFIENYLAPNDDPQIEIETYVRTPEQNELLGLQAQPVEEVDNSSDSKTIQKESNSETSKIEKDEVMSLNVNCPSCNTLTENKMKVVDIPHFKEVILMAINCPVCGFRDCEVKSGGGVSPKGRHYKLRITNIYDLSRDILVSETAAVKIPELDFESMGGTLGGRFTTIEGLLVAITKQLVSTNPFIVGDSSSAEETAGRLGSIINEIKEITSGNKLNILFELNDPAGNSYIQNLYAPDPDPELEMIEYERSEEENEFLGLTDMKTEDYETTDT</sequence>
<evidence type="ECO:0000313" key="7">
    <source>
        <dbReference type="Proteomes" id="UP000008854"/>
    </source>
</evidence>
<dbReference type="FunCoup" id="A0A3Q0KMC4">
    <property type="interactions" value="2625"/>
</dbReference>
<dbReference type="InterPro" id="IPR042451">
    <property type="entry name" value="ZPR1_A/B_dom"/>
</dbReference>
<feature type="region of interest" description="Disordered" evidence="5">
    <location>
        <begin position="207"/>
        <end position="229"/>
    </location>
</feature>
<evidence type="ECO:0000256" key="5">
    <source>
        <dbReference type="SAM" id="MobiDB-lite"/>
    </source>
</evidence>
<reference evidence="7" key="1">
    <citation type="journal article" date="2012" name="PLoS Negl. Trop. Dis.">
        <title>A systematically improved high quality genome and transcriptome of the human blood fluke Schistosoma mansoni.</title>
        <authorList>
            <person name="Protasio A.V."/>
            <person name="Tsai I.J."/>
            <person name="Babbage A."/>
            <person name="Nichol S."/>
            <person name="Hunt M."/>
            <person name="Aslett M.A."/>
            <person name="De Silva N."/>
            <person name="Velarde G.S."/>
            <person name="Anderson T.J."/>
            <person name="Clark R.C."/>
            <person name="Davidson C."/>
            <person name="Dillon G.P."/>
            <person name="Holroyd N.E."/>
            <person name="LoVerde P.T."/>
            <person name="Lloyd C."/>
            <person name="McQuillan J."/>
            <person name="Oliveira G."/>
            <person name="Otto T.D."/>
            <person name="Parker-Manuel S.J."/>
            <person name="Quail M.A."/>
            <person name="Wilson R.A."/>
            <person name="Zerlotini A."/>
            <person name="Dunne D.W."/>
            <person name="Berriman M."/>
        </authorList>
    </citation>
    <scope>NUCLEOTIDE SEQUENCE [LARGE SCALE GENOMIC DNA]</scope>
    <source>
        <strain evidence="7">Puerto Rican</strain>
    </source>
</reference>
<dbReference type="Proteomes" id="UP000008854">
    <property type="component" value="Unassembled WGS sequence"/>
</dbReference>
<dbReference type="PANTHER" id="PTHR10876">
    <property type="entry name" value="ZINC FINGER PROTEIN ZPR1"/>
    <property type="match status" value="1"/>
</dbReference>
<evidence type="ECO:0000256" key="1">
    <source>
        <dbReference type="ARBA" id="ARBA00008354"/>
    </source>
</evidence>
<comment type="similarity">
    <text evidence="1">Belongs to the ZPR1 family.</text>
</comment>
<keyword evidence="2" id="KW-0479">Metal-binding</keyword>
<dbReference type="AlphaFoldDB" id="A0A3Q0KMC4"/>
<dbReference type="GO" id="GO:0005634">
    <property type="term" value="C:nucleus"/>
    <property type="evidence" value="ECO:0007669"/>
    <property type="project" value="TreeGrafter"/>
</dbReference>
<dbReference type="WBParaSite" id="Smp_134010.1">
    <property type="protein sequence ID" value="Smp_134010.1"/>
    <property type="gene ID" value="Smp_134010"/>
</dbReference>
<dbReference type="FunFam" id="2.20.25.420:FF:000002">
    <property type="entry name" value="Zinc finger protein ZPR1"/>
    <property type="match status" value="1"/>
</dbReference>
<feature type="domain" description="Zinc finger ZPR1-type" evidence="6">
    <location>
        <begin position="19"/>
        <end position="175"/>
    </location>
</feature>
<dbReference type="FunFam" id="2.60.120.1040:FF:000006">
    <property type="entry name" value="Zinc finger protein zpr1"/>
    <property type="match status" value="1"/>
</dbReference>
<evidence type="ECO:0000256" key="3">
    <source>
        <dbReference type="ARBA" id="ARBA00022771"/>
    </source>
</evidence>
<dbReference type="InParanoid" id="A0A3Q0KMC4"/>
<feature type="domain" description="Zinc finger ZPR1-type" evidence="6">
    <location>
        <begin position="240"/>
        <end position="402"/>
    </location>
</feature>
<dbReference type="ExpressionAtlas" id="A0A3Q0KMC4">
    <property type="expression patterns" value="baseline"/>
</dbReference>
<protein>
    <submittedName>
        <fullName evidence="8">Putative zinc finger protein</fullName>
    </submittedName>
</protein>
<name>A0A3Q0KMC4_SCHMA</name>
<dbReference type="Gene3D" id="2.20.25.420">
    <property type="entry name" value="ZPR1, zinc finger domain"/>
    <property type="match status" value="2"/>
</dbReference>
<dbReference type="InterPro" id="IPR040141">
    <property type="entry name" value="ZPR1"/>
</dbReference>
<keyword evidence="4" id="KW-0862">Zinc</keyword>
<dbReference type="NCBIfam" id="TIGR00310">
    <property type="entry name" value="ZPR1_znf"/>
    <property type="match status" value="2"/>
</dbReference>
<dbReference type="InterPro" id="IPR056180">
    <property type="entry name" value="ZPR1_jr_dom"/>
</dbReference>